<dbReference type="Proteomes" id="UP000004679">
    <property type="component" value="Unassembled WGS sequence"/>
</dbReference>
<dbReference type="EMBL" id="GG657896">
    <property type="protein sequence ID" value="EEF80146.1"/>
    <property type="molecule type" value="Genomic_DNA"/>
</dbReference>
<reference evidence="2 3" key="1">
    <citation type="journal article" date="2011" name="J. Bacteriol.">
        <title>Draft genome sequence of the chemolithoheterotrophic, halophilic methylotroph Methylophaga thiooxydans DMS010.</title>
        <authorList>
            <person name="Boden R."/>
            <person name="Ferriera S."/>
            <person name="Johnson J."/>
            <person name="Kelly D.P."/>
            <person name="Murrell J.C."/>
            <person name="Schafer H."/>
        </authorList>
    </citation>
    <scope>NUCLEOTIDE SEQUENCE [LARGE SCALE GENOMIC DNA]</scope>
    <source>
        <strain evidence="2 3">DMS010</strain>
    </source>
</reference>
<dbReference type="InterPro" id="IPR051544">
    <property type="entry name" value="TPS_OM_transporter"/>
</dbReference>
<dbReference type="Pfam" id="PF03865">
    <property type="entry name" value="ShlB"/>
    <property type="match status" value="1"/>
</dbReference>
<name>C0N4Y0_9GAMM</name>
<dbReference type="AlphaFoldDB" id="C0N4Y0"/>
<protein>
    <recommendedName>
        <fullName evidence="1">Haemolysin activator HlyB C-terminal domain-containing protein</fullName>
    </recommendedName>
</protein>
<dbReference type="GO" id="GO:0046819">
    <property type="term" value="P:protein secretion by the type V secretion system"/>
    <property type="evidence" value="ECO:0007669"/>
    <property type="project" value="TreeGrafter"/>
</dbReference>
<dbReference type="Gene3D" id="2.40.160.50">
    <property type="entry name" value="membrane protein fhac: a member of the omp85/tpsb transporter family"/>
    <property type="match status" value="1"/>
</dbReference>
<dbReference type="HOGENOM" id="CLU_962467_0_0_6"/>
<dbReference type="PANTHER" id="PTHR34597">
    <property type="entry name" value="SLR1661 PROTEIN"/>
    <property type="match status" value="1"/>
</dbReference>
<evidence type="ECO:0000313" key="2">
    <source>
        <dbReference type="EMBL" id="EEF80146.1"/>
    </source>
</evidence>
<evidence type="ECO:0000313" key="3">
    <source>
        <dbReference type="Proteomes" id="UP000004679"/>
    </source>
</evidence>
<evidence type="ECO:0000259" key="1">
    <source>
        <dbReference type="Pfam" id="PF03865"/>
    </source>
</evidence>
<dbReference type="GO" id="GO:0008320">
    <property type="term" value="F:protein transmembrane transporter activity"/>
    <property type="evidence" value="ECO:0007669"/>
    <property type="project" value="TreeGrafter"/>
</dbReference>
<keyword evidence="3" id="KW-1185">Reference proteome</keyword>
<feature type="domain" description="Haemolysin activator HlyB C-terminal" evidence="1">
    <location>
        <begin position="83"/>
        <end position="249"/>
    </location>
</feature>
<gene>
    <name evidence="2" type="ORF">MDMS009_1303</name>
</gene>
<organism evidence="2 3">
    <name type="scientific">Methylophaga thiooxydans DMS010</name>
    <dbReference type="NCBI Taxonomy" id="637616"/>
    <lineage>
        <taxon>Bacteria</taxon>
        <taxon>Pseudomonadati</taxon>
        <taxon>Pseudomonadota</taxon>
        <taxon>Gammaproteobacteria</taxon>
        <taxon>Thiotrichales</taxon>
        <taxon>Piscirickettsiaceae</taxon>
        <taxon>Methylophaga</taxon>
    </lineage>
</organism>
<sequence length="289" mass="33623">MQLTLSANRFKSRNDDRLFIADVPLNYEETKTRDRLTAGLRYPLTLTKSETWWLGSKLHYLDEQAEYGLNRQDGLGDRVEIEKDLRYSALEFYTQWQKNDSRKLISLSTKLKQGIQLGAQRNHLRDSNGIRKGTETTHFTSWDFTVMWRYMLTPQWRLQTRANLFWSDDILPSAEQVRYGGERYGRGYPDGQAQGDRGAASDIELRYLMPVTFPIIKRFEPYAVVDVAQTELNVSETKQELASVAVGLYVTDQRYFGVAVEVAKPVGDAHYETTNREPVYNLKLHWKFE</sequence>
<accession>C0N4Y0</accession>
<dbReference type="InterPro" id="IPR005565">
    <property type="entry name" value="Hemolysn_activator_HlyB_C"/>
</dbReference>
<dbReference type="GO" id="GO:0098046">
    <property type="term" value="C:type V protein secretion system complex"/>
    <property type="evidence" value="ECO:0007669"/>
    <property type="project" value="TreeGrafter"/>
</dbReference>
<proteinExistence type="predicted"/>
<dbReference type="PANTHER" id="PTHR34597:SF3">
    <property type="entry name" value="OUTER MEMBRANE TRANSPORTER CDIB"/>
    <property type="match status" value="1"/>
</dbReference>